<evidence type="ECO:0000256" key="1">
    <source>
        <dbReference type="ARBA" id="ARBA00006636"/>
    </source>
</evidence>
<evidence type="ECO:0000256" key="5">
    <source>
        <dbReference type="PROSITE-ProRule" id="PRU01161"/>
    </source>
</evidence>
<keyword evidence="9" id="KW-1185">Reference proteome</keyword>
<gene>
    <name evidence="8" type="ORF">EDM22_18570</name>
</gene>
<dbReference type="PROSITE" id="PS51635">
    <property type="entry name" value="PNPLA"/>
    <property type="match status" value="1"/>
</dbReference>
<evidence type="ECO:0000313" key="9">
    <source>
        <dbReference type="Proteomes" id="UP000275048"/>
    </source>
</evidence>
<feature type="active site" description="Nucleophile" evidence="5">
    <location>
        <position position="42"/>
    </location>
</feature>
<dbReference type="SUPFAM" id="SSF52151">
    <property type="entry name" value="FabD/lysophospholipase-like"/>
    <property type="match status" value="1"/>
</dbReference>
<dbReference type="InterPro" id="IPR002641">
    <property type="entry name" value="PNPLA_dom"/>
</dbReference>
<dbReference type="PANTHER" id="PTHR14226">
    <property type="entry name" value="NEUROPATHY TARGET ESTERASE/SWISS CHEESE D.MELANOGASTER"/>
    <property type="match status" value="1"/>
</dbReference>
<dbReference type="Pfam" id="PF01734">
    <property type="entry name" value="Patatin"/>
    <property type="match status" value="1"/>
</dbReference>
<comment type="caution">
    <text evidence="5">Lacks conserved residue(s) required for the propagation of feature annotation.</text>
</comment>
<dbReference type="OrthoDB" id="5290098at2"/>
<dbReference type="Proteomes" id="UP000275048">
    <property type="component" value="Unassembled WGS sequence"/>
</dbReference>
<feature type="domain" description="PNPLA" evidence="7">
    <location>
        <begin position="9"/>
        <end position="169"/>
    </location>
</feature>
<evidence type="ECO:0000259" key="7">
    <source>
        <dbReference type="PROSITE" id="PS51635"/>
    </source>
</evidence>
<comment type="caution">
    <text evidence="8">The sequence shown here is derived from an EMBL/GenBank/DDBJ whole genome shotgun (WGS) entry which is preliminary data.</text>
</comment>
<dbReference type="GO" id="GO:0016042">
    <property type="term" value="P:lipid catabolic process"/>
    <property type="evidence" value="ECO:0007669"/>
    <property type="project" value="UniProtKB-UniRule"/>
</dbReference>
<dbReference type="GO" id="GO:0004622">
    <property type="term" value="F:phosphatidylcholine lysophospholipase activity"/>
    <property type="evidence" value="ECO:0007669"/>
    <property type="project" value="InterPro"/>
</dbReference>
<name>A0A3M7ZXG3_9MICO</name>
<dbReference type="InterPro" id="IPR016035">
    <property type="entry name" value="Acyl_Trfase/lysoPLipase"/>
</dbReference>
<dbReference type="Gene3D" id="3.40.1090.10">
    <property type="entry name" value="Cytosolic phospholipase A2 catalytic domain"/>
    <property type="match status" value="2"/>
</dbReference>
<dbReference type="AlphaFoldDB" id="A0A3M7ZXG3"/>
<dbReference type="RefSeq" id="WP_122938569.1">
    <property type="nucleotide sequence ID" value="NZ_JBHSNT010000092.1"/>
</dbReference>
<dbReference type="EMBL" id="RHHB01000072">
    <property type="protein sequence ID" value="RNB43690.1"/>
    <property type="molecule type" value="Genomic_DNA"/>
</dbReference>
<feature type="region of interest" description="Disordered" evidence="6">
    <location>
        <begin position="321"/>
        <end position="341"/>
    </location>
</feature>
<keyword evidence="3 5" id="KW-0442">Lipid degradation</keyword>
<dbReference type="GO" id="GO:0046470">
    <property type="term" value="P:phosphatidylcholine metabolic process"/>
    <property type="evidence" value="ECO:0007669"/>
    <property type="project" value="InterPro"/>
</dbReference>
<evidence type="ECO:0000256" key="3">
    <source>
        <dbReference type="ARBA" id="ARBA00022963"/>
    </source>
</evidence>
<organism evidence="8 9">
    <name type="scientific">Agromyces tardus</name>
    <dbReference type="NCBI Taxonomy" id="2583849"/>
    <lineage>
        <taxon>Bacteria</taxon>
        <taxon>Bacillati</taxon>
        <taxon>Actinomycetota</taxon>
        <taxon>Actinomycetes</taxon>
        <taxon>Micrococcales</taxon>
        <taxon>Microbacteriaceae</taxon>
        <taxon>Agromyces</taxon>
    </lineage>
</organism>
<dbReference type="InterPro" id="IPR050301">
    <property type="entry name" value="NTE"/>
</dbReference>
<reference evidence="8 9" key="1">
    <citation type="submission" date="2018-10" db="EMBL/GenBank/DDBJ databases">
        <title>Isolation, diversity and antibacterial activity of antinobacteria from the wheat rhizosphere soil.</title>
        <authorList>
            <person name="Sun T."/>
        </authorList>
    </citation>
    <scope>NUCLEOTIDE SEQUENCE [LARGE SCALE GENOMIC DNA]</scope>
    <source>
        <strain evidence="8 9">SJ-23</strain>
    </source>
</reference>
<evidence type="ECO:0000256" key="6">
    <source>
        <dbReference type="SAM" id="MobiDB-lite"/>
    </source>
</evidence>
<keyword evidence="4 5" id="KW-0443">Lipid metabolism</keyword>
<proteinExistence type="inferred from homology"/>
<feature type="short sequence motif" description="DGA/G" evidence="5">
    <location>
        <begin position="156"/>
        <end position="158"/>
    </location>
</feature>
<sequence length="341" mass="36253">MPERTRVALALGSGGARGYAHIGVIQVLEERGYDIVSVAGSSMGAAVGGLYAAGVLPAYTDWVRTLTQRDVLRLLDPTLKAPGAIRAEKIMSRVSELLGGVRIEDLPVAYTAVAADLLSHREVWFQDGPVDVAIRASIALPSFITPVMLNGRLLADGGLLNPVPVAPTAASRADLTIAVLLSGNSTARPPTPQRASAETEPSEEWIGRFRRTAAQVLDRDVVRMVTRRFSGGKPVGPETAAGQALEEVFGELPAGLRMFDVMQLSLDTMQSLVADYRLAGYPADLYVTVPKDAARVLDFHRADELIALGRERAIAALDRAAAASPNGTGPDERTTGRLNPL</sequence>
<evidence type="ECO:0000256" key="4">
    <source>
        <dbReference type="ARBA" id="ARBA00023098"/>
    </source>
</evidence>
<dbReference type="PROSITE" id="PS01237">
    <property type="entry name" value="UPF0028"/>
    <property type="match status" value="1"/>
</dbReference>
<feature type="short sequence motif" description="GXSXG" evidence="5">
    <location>
        <begin position="40"/>
        <end position="44"/>
    </location>
</feature>
<evidence type="ECO:0000313" key="8">
    <source>
        <dbReference type="EMBL" id="RNB43690.1"/>
    </source>
</evidence>
<dbReference type="PANTHER" id="PTHR14226:SF76">
    <property type="entry name" value="NTE FAMILY PROTEIN RSSA"/>
    <property type="match status" value="1"/>
</dbReference>
<feature type="active site" description="Proton acceptor" evidence="5">
    <location>
        <position position="156"/>
    </location>
</feature>
<accession>A0A3M7ZXG3</accession>
<dbReference type="InterPro" id="IPR001423">
    <property type="entry name" value="LysoPLipase_patatin_CS"/>
</dbReference>
<protein>
    <submittedName>
        <fullName evidence="8">Esterase</fullName>
    </submittedName>
</protein>
<evidence type="ECO:0000256" key="2">
    <source>
        <dbReference type="ARBA" id="ARBA00022801"/>
    </source>
</evidence>
<comment type="similarity">
    <text evidence="1">Belongs to the NTE family.</text>
</comment>
<keyword evidence="2 5" id="KW-0378">Hydrolase</keyword>